<reference evidence="2" key="1">
    <citation type="submission" date="2022-01" db="EMBL/GenBank/DDBJ databases">
        <authorList>
            <person name="King R."/>
        </authorList>
    </citation>
    <scope>NUCLEOTIDE SEQUENCE</scope>
</reference>
<evidence type="ECO:0000313" key="2">
    <source>
        <dbReference type="EMBL" id="CAH1117673.1"/>
    </source>
</evidence>
<proteinExistence type="predicted"/>
<feature type="region of interest" description="Disordered" evidence="1">
    <location>
        <begin position="90"/>
        <end position="158"/>
    </location>
</feature>
<evidence type="ECO:0000256" key="1">
    <source>
        <dbReference type="SAM" id="MobiDB-lite"/>
    </source>
</evidence>
<evidence type="ECO:0000313" key="3">
    <source>
        <dbReference type="Proteomes" id="UP001153737"/>
    </source>
</evidence>
<feature type="compositionally biased region" description="Acidic residues" evidence="1">
    <location>
        <begin position="770"/>
        <end position="788"/>
    </location>
</feature>
<dbReference type="OrthoDB" id="10066781at2759"/>
<feature type="compositionally biased region" description="Polar residues" evidence="1">
    <location>
        <begin position="138"/>
        <end position="158"/>
    </location>
</feature>
<dbReference type="PANTHER" id="PTHR33480:SF1">
    <property type="entry name" value="TYR RECOMBINASE DOMAIN-CONTAINING PROTEIN"/>
    <property type="match status" value="1"/>
</dbReference>
<gene>
    <name evidence="2" type="ORF">PHAECO_LOCUS1526</name>
</gene>
<dbReference type="AlphaFoldDB" id="A0A9P0GNV8"/>
<dbReference type="Proteomes" id="UP001153737">
    <property type="component" value="Chromosome 10"/>
</dbReference>
<keyword evidence="3" id="KW-1185">Reference proteome</keyword>
<dbReference type="PANTHER" id="PTHR33480">
    <property type="entry name" value="SET DOMAIN-CONTAINING PROTEIN-RELATED"/>
    <property type="match status" value="1"/>
</dbReference>
<feature type="compositionally biased region" description="Low complexity" evidence="1">
    <location>
        <begin position="100"/>
        <end position="114"/>
    </location>
</feature>
<dbReference type="EMBL" id="OU896716">
    <property type="protein sequence ID" value="CAH1117673.1"/>
    <property type="molecule type" value="Genomic_DNA"/>
</dbReference>
<sequence>METRSQRILNMAEARNRELDNRLLNLPSYETTKGLQRHYRELTIKNFQDASISSTTDESLTTTNVSPQIQTIPRKRINLERLANSENARALDFEDDEQSSSEPEPFGSGGSESEYVPSDESRSSSIIPETPENELSTDYDNGHFSQSQPVHNNGNLSSLVTDQETDNLLSDVTSSTNCRKKTEQHIQIICAKKTSSGKRIRDKDHSCFFCHKLLRNLARHFERAHDKEMEVAKILSMPKCSKRRRDAFNALKRNGDFYHNCDVLLLQKGELVLSRRPTEQEKKFLKYSDYGPCPKCLGFMKKRHLWHHLKYSCVCMKDKNILKSLKTSRQPAAESTSLLNGIYGQNLTQDFRSNILNKLRNDDISEICRKDDLILRYGAFLYEKYGSTQRELIRQSMRQLGRLTIEHTKGNTNVNKLIDALTPEMFDAVVSATKSLCSTSTKVAKRTEFGIPSLALKIGYSVRKCIGIERGLCLRKGDLKRNDILLGFLSILDLEWSVRISSNALATLQSRKLNSVDLLPITGDLIKLSKFLEFMIGETKNDMKREKSFQNWSKLASLTLSRIILFNKRRSGEAARMRVENYTNRPAWQSQSVAEMRESLTEFENQLASALTVVEIVGKRGRKVPVLLTEEMKESIDFLLATRIEVGVPEGNPFVFARLGELHSYMRGHDCIKKWCSEANLESPETITSTKLRKYVATVCQVFNLKENECDWLARHLGHDIRVHREFYRLHENTVELTKVSRLLLAVDQGKAHTFAGKSLEDIQVQDLPPIEEDPPDLDGNDEADDESNEGILRVSAGDSANKMEIELPSEPSLEKAKQKPKTTKPKRTKREAALGRVPWNHSEKEVLLNEFKIGIKRGIVPGKAKCTMIKHDHDNILSSRSWTDIKFFVKNVITRNKKNRN</sequence>
<accession>A0A9P0GNV8</accession>
<name>A0A9P0GNV8_PHACE</name>
<feature type="compositionally biased region" description="Basic residues" evidence="1">
    <location>
        <begin position="819"/>
        <end position="830"/>
    </location>
</feature>
<reference evidence="2" key="2">
    <citation type="submission" date="2022-10" db="EMBL/GenBank/DDBJ databases">
        <authorList>
            <consortium name="ENA_rothamsted_submissions"/>
            <consortium name="culmorum"/>
            <person name="King R."/>
        </authorList>
    </citation>
    <scope>NUCLEOTIDE SEQUENCE</scope>
</reference>
<feature type="region of interest" description="Disordered" evidence="1">
    <location>
        <begin position="807"/>
        <end position="834"/>
    </location>
</feature>
<organism evidence="2 3">
    <name type="scientific">Phaedon cochleariae</name>
    <name type="common">Mustard beetle</name>
    <dbReference type="NCBI Taxonomy" id="80249"/>
    <lineage>
        <taxon>Eukaryota</taxon>
        <taxon>Metazoa</taxon>
        <taxon>Ecdysozoa</taxon>
        <taxon>Arthropoda</taxon>
        <taxon>Hexapoda</taxon>
        <taxon>Insecta</taxon>
        <taxon>Pterygota</taxon>
        <taxon>Neoptera</taxon>
        <taxon>Endopterygota</taxon>
        <taxon>Coleoptera</taxon>
        <taxon>Polyphaga</taxon>
        <taxon>Cucujiformia</taxon>
        <taxon>Chrysomeloidea</taxon>
        <taxon>Chrysomelidae</taxon>
        <taxon>Chrysomelinae</taxon>
        <taxon>Chrysomelini</taxon>
        <taxon>Phaedon</taxon>
    </lineage>
</organism>
<protein>
    <submittedName>
        <fullName evidence="2">Uncharacterized protein</fullName>
    </submittedName>
</protein>
<feature type="region of interest" description="Disordered" evidence="1">
    <location>
        <begin position="764"/>
        <end position="788"/>
    </location>
</feature>